<organism evidence="1 2">
    <name type="scientific">Tanacetum coccineum</name>
    <dbReference type="NCBI Taxonomy" id="301880"/>
    <lineage>
        <taxon>Eukaryota</taxon>
        <taxon>Viridiplantae</taxon>
        <taxon>Streptophyta</taxon>
        <taxon>Embryophyta</taxon>
        <taxon>Tracheophyta</taxon>
        <taxon>Spermatophyta</taxon>
        <taxon>Magnoliopsida</taxon>
        <taxon>eudicotyledons</taxon>
        <taxon>Gunneridae</taxon>
        <taxon>Pentapetalae</taxon>
        <taxon>asterids</taxon>
        <taxon>campanulids</taxon>
        <taxon>Asterales</taxon>
        <taxon>Asteraceae</taxon>
        <taxon>Asteroideae</taxon>
        <taxon>Anthemideae</taxon>
        <taxon>Anthemidinae</taxon>
        <taxon>Tanacetum</taxon>
    </lineage>
</organism>
<dbReference type="EMBL" id="BQNB010021312">
    <property type="protein sequence ID" value="GJU05063.1"/>
    <property type="molecule type" value="Genomic_DNA"/>
</dbReference>
<comment type="caution">
    <text evidence="1">The sequence shown here is derived from an EMBL/GenBank/DDBJ whole genome shotgun (WGS) entry which is preliminary data.</text>
</comment>
<evidence type="ECO:0000313" key="1">
    <source>
        <dbReference type="EMBL" id="GJU05063.1"/>
    </source>
</evidence>
<reference evidence="1" key="1">
    <citation type="journal article" date="2022" name="Int. J. Mol. Sci.">
        <title>Draft Genome of Tanacetum Coccineum: Genomic Comparison of Closely Related Tanacetum-Family Plants.</title>
        <authorList>
            <person name="Yamashiro T."/>
            <person name="Shiraishi A."/>
            <person name="Nakayama K."/>
            <person name="Satake H."/>
        </authorList>
    </citation>
    <scope>NUCLEOTIDE SEQUENCE</scope>
</reference>
<evidence type="ECO:0000313" key="2">
    <source>
        <dbReference type="Proteomes" id="UP001151760"/>
    </source>
</evidence>
<reference evidence="1" key="2">
    <citation type="submission" date="2022-01" db="EMBL/GenBank/DDBJ databases">
        <authorList>
            <person name="Yamashiro T."/>
            <person name="Shiraishi A."/>
            <person name="Satake H."/>
            <person name="Nakayama K."/>
        </authorList>
    </citation>
    <scope>NUCLEOTIDE SEQUENCE</scope>
</reference>
<name>A0ABQ5IXV3_9ASTR</name>
<gene>
    <name evidence="1" type="ORF">Tco_1121493</name>
</gene>
<proteinExistence type="predicted"/>
<keyword evidence="2" id="KW-1185">Reference proteome</keyword>
<dbReference type="Proteomes" id="UP001151760">
    <property type="component" value="Unassembled WGS sequence"/>
</dbReference>
<protein>
    <submittedName>
        <fullName evidence="1">Uncharacterized protein</fullName>
    </submittedName>
</protein>
<accession>A0ABQ5IXV3</accession>
<sequence length="141" mass="16601">MNVEKEQLLNEKEEIREEFLKTQDEILKIKHETDSFKKAFKAREGNYLEDIVSLEEKLRSHDRTVYKMSHSLQIIHMLGEKPNKVYGPHLKTGLGFENPKRLKKAIEAQPKMYDGEKLESKKLKVDLPDYEETLEDAKKVD</sequence>